<evidence type="ECO:0008006" key="4">
    <source>
        <dbReference type="Google" id="ProtNLM"/>
    </source>
</evidence>
<reference evidence="2 3" key="1">
    <citation type="submission" date="2024-04" db="EMBL/GenBank/DDBJ databases">
        <title>Symmetric and asymmetric DNA N6-adenine methylation regulates different biological responses in Mucorales.</title>
        <authorList>
            <consortium name="Lawrence Berkeley National Laboratory"/>
            <person name="Lax C."/>
            <person name="Mondo S.J."/>
            <person name="Osorio-Concepcion M."/>
            <person name="Muszewska A."/>
            <person name="Corrochano-Luque M."/>
            <person name="Gutierrez G."/>
            <person name="Riley R."/>
            <person name="Lipzen A."/>
            <person name="Guo J."/>
            <person name="Hundley H."/>
            <person name="Amirebrahimi M."/>
            <person name="Ng V."/>
            <person name="Lorenzo-Gutierrez D."/>
            <person name="Binder U."/>
            <person name="Yang J."/>
            <person name="Song Y."/>
            <person name="Canovas D."/>
            <person name="Navarro E."/>
            <person name="Freitag M."/>
            <person name="Gabaldon T."/>
            <person name="Grigoriev I.V."/>
            <person name="Corrochano L.M."/>
            <person name="Nicolas F.E."/>
            <person name="Garre V."/>
        </authorList>
    </citation>
    <scope>NUCLEOTIDE SEQUENCE [LARGE SCALE GENOMIC DNA]</scope>
    <source>
        <strain evidence="2 3">L51</strain>
    </source>
</reference>
<accession>A0ABR3AJ64</accession>
<dbReference type="PANTHER" id="PTHR37988">
    <property type="entry name" value="UPF0592 MEMBRANE PROTEIN C7D4.03C"/>
    <property type="match status" value="1"/>
</dbReference>
<comment type="caution">
    <text evidence="2">The sequence shown here is derived from an EMBL/GenBank/DDBJ whole genome shotgun (WGS) entry which is preliminary data.</text>
</comment>
<proteinExistence type="predicted"/>
<dbReference type="EMBL" id="JBCLYO010000034">
    <property type="protein sequence ID" value="KAL0075849.1"/>
    <property type="molecule type" value="Genomic_DNA"/>
</dbReference>
<evidence type="ECO:0000313" key="2">
    <source>
        <dbReference type="EMBL" id="KAL0075849.1"/>
    </source>
</evidence>
<protein>
    <recommendedName>
        <fullName evidence="4">DUF1765-domain-containing protein</fullName>
    </recommendedName>
</protein>
<dbReference type="PANTHER" id="PTHR37988:SF1">
    <property type="entry name" value="UPF0592 MEMBRANE PROTEIN C7D4.03C"/>
    <property type="match status" value="1"/>
</dbReference>
<feature type="region of interest" description="Disordered" evidence="1">
    <location>
        <begin position="892"/>
        <end position="926"/>
    </location>
</feature>
<feature type="region of interest" description="Disordered" evidence="1">
    <location>
        <begin position="407"/>
        <end position="426"/>
    </location>
</feature>
<dbReference type="Proteomes" id="UP001448207">
    <property type="component" value="Unassembled WGS sequence"/>
</dbReference>
<keyword evidence="3" id="KW-1185">Reference proteome</keyword>
<organism evidence="2 3">
    <name type="scientific">Phycomyces blakesleeanus</name>
    <dbReference type="NCBI Taxonomy" id="4837"/>
    <lineage>
        <taxon>Eukaryota</taxon>
        <taxon>Fungi</taxon>
        <taxon>Fungi incertae sedis</taxon>
        <taxon>Mucoromycota</taxon>
        <taxon>Mucoromycotina</taxon>
        <taxon>Mucoromycetes</taxon>
        <taxon>Mucorales</taxon>
        <taxon>Phycomycetaceae</taxon>
        <taxon>Phycomyces</taxon>
    </lineage>
</organism>
<gene>
    <name evidence="2" type="ORF">J3Q64DRAFT_1703880</name>
</gene>
<evidence type="ECO:0000256" key="1">
    <source>
        <dbReference type="SAM" id="MobiDB-lite"/>
    </source>
</evidence>
<feature type="compositionally biased region" description="Polar residues" evidence="1">
    <location>
        <begin position="892"/>
        <end position="920"/>
    </location>
</feature>
<dbReference type="InterPro" id="IPR013887">
    <property type="entry name" value="UPF0592"/>
</dbReference>
<dbReference type="Pfam" id="PF08578">
    <property type="entry name" value="DUF1765"/>
    <property type="match status" value="1"/>
</dbReference>
<evidence type="ECO:0000313" key="3">
    <source>
        <dbReference type="Proteomes" id="UP001448207"/>
    </source>
</evidence>
<name>A0ABR3AJ64_PHYBL</name>
<sequence>MTIICNASVTDSTRSSSSVTICVPSQPFEKCFLRQKPVRSSEYSTMRKALVKFEEKPRQRQATVKKHLLPCLHQHDLVPLPSKKFKKTSYDTIKPLTETTGSTLSFWEQKANAILRCSFSSKDKELQSGRLVLLKWWKILLENASEVSYTERTIYYECILEIMSRNNYLRTRNEFVDYDHTEPFTYDQWVSTISENGTKYQFCDTRSKSLIGEYRHMLNTTLKYAIEKMNQKALYSDIIVFCAKVLALCFFKVPGVASSLIRISEIQPNIIRRLRLEMGGLNDCAQYHSYLQYAFPQHLHSIMRYDSQVTQLNAPAGNKKSPTEVFGNWVRRWKSDDSELFFSFYRQYHATLDTFISAVFPTLHQQTLHQRNSMLAVSPGYVYIVSFFTSKVDSLLHREINSVTTMHPAQVSKESSPQPSTTTHVKNEPFLTSESELQIKQGTCTQTSLEQPSNDINAYSDAIKALENKDMSDSAIMDAQAAILSFGEQARQNQEPVAKQFLSSNYLPQHIGKPPPLEVTTKRYAECLAWTTIVSSTSGLYQDMINVLLRTVIKKTSLSCVESVFCLLDFIEATIHEIKSIHLTPSNLPIDMPFLNHTIRILLVQSDHSITLLRTLSFVYMHFSFLTPTAELLDFLAVQILLEPSTFERLLLHWGRHVRVFFLRCLMWRVGRVWTSMSIRWGNAHDRAMQRGGRGDDVLCDGRECLKVWMKNNNLLKSKGIHPNASIQQKLSYDQCALEVHLVLEAMLESFHNQYSHLQKHLGTTDESTRFDKIARMYEYTMPKPVSFPPFCSKLVQRAPLKTVPPTSLNKRNKSVTKNKLHDDKENISLSGFTKIPSKKERILRVFMPGSKMRDTSGCNDHDDIMPHSSLETTCNEFYTIPSLYKDIISSQPDSLKRSNSTNTPTGTTYSQKPSSNTESAEFPKKYKASSKVGSLLENKEHVQSILLPHNRSPNKAPIKTCDSSSQRDITLLPLIHTQDTSKNPPVILTLDSSPAAPPDRLSLWNHTLPYFTPLTRSNTTSTGSDGRNCQSLNNAKLGNNIPRNTIDFTRDQDKLGGHQPSQLPKRVLKAHKWRYAPTNHVYADKIVEESRIFVHDYCAWAGRFGYENGLIADNFVPGLSLDWPKNWSYSQM</sequence>